<dbReference type="GO" id="GO:0005737">
    <property type="term" value="C:cytoplasm"/>
    <property type="evidence" value="ECO:0007669"/>
    <property type="project" value="TreeGrafter"/>
</dbReference>
<dbReference type="Pfam" id="PF08293">
    <property type="entry name" value="MRP-S33"/>
    <property type="match status" value="1"/>
</dbReference>
<dbReference type="Gene3D" id="1.20.900.10">
    <property type="entry name" value="Dbl homology (DH) domain"/>
    <property type="match status" value="1"/>
</dbReference>
<dbReference type="InterPro" id="IPR035899">
    <property type="entry name" value="DBL_dom_sf"/>
</dbReference>
<feature type="domain" description="Protein kinase" evidence="3">
    <location>
        <begin position="699"/>
        <end position="965"/>
    </location>
</feature>
<dbReference type="InterPro" id="IPR000219">
    <property type="entry name" value="DH_dom"/>
</dbReference>
<dbReference type="SUPFAM" id="SSF103657">
    <property type="entry name" value="BAR/IMD domain-like"/>
    <property type="match status" value="1"/>
</dbReference>
<organism evidence="4 5">
    <name type="scientific">Leucocoprinus birnbaumii</name>
    <dbReference type="NCBI Taxonomy" id="56174"/>
    <lineage>
        <taxon>Eukaryota</taxon>
        <taxon>Fungi</taxon>
        <taxon>Dikarya</taxon>
        <taxon>Basidiomycota</taxon>
        <taxon>Agaricomycotina</taxon>
        <taxon>Agaricomycetes</taxon>
        <taxon>Agaricomycetidae</taxon>
        <taxon>Agaricales</taxon>
        <taxon>Agaricineae</taxon>
        <taxon>Agaricaceae</taxon>
        <taxon>Leucocoprinus</taxon>
    </lineage>
</organism>
<dbReference type="SUPFAM" id="SSF56112">
    <property type="entry name" value="Protein kinase-like (PK-like)"/>
    <property type="match status" value="1"/>
</dbReference>
<dbReference type="Pfam" id="PF07714">
    <property type="entry name" value="PK_Tyr_Ser-Thr"/>
    <property type="match status" value="1"/>
</dbReference>
<dbReference type="PROSITE" id="PS00108">
    <property type="entry name" value="PROTEIN_KINASE_ST"/>
    <property type="match status" value="1"/>
</dbReference>
<dbReference type="GO" id="GO:0004672">
    <property type="term" value="F:protein kinase activity"/>
    <property type="evidence" value="ECO:0007669"/>
    <property type="project" value="InterPro"/>
</dbReference>
<keyword evidence="5" id="KW-1185">Reference proteome</keyword>
<dbReference type="SMART" id="SM00325">
    <property type="entry name" value="RhoGEF"/>
    <property type="match status" value="1"/>
</dbReference>
<dbReference type="InterPro" id="IPR001245">
    <property type="entry name" value="Ser-Thr/Tyr_kinase_cat_dom"/>
</dbReference>
<dbReference type="AlphaFoldDB" id="A0AAD5VJ46"/>
<reference evidence="4" key="1">
    <citation type="submission" date="2022-07" db="EMBL/GenBank/DDBJ databases">
        <title>Genome Sequence of Leucocoprinus birnbaumii.</title>
        <authorList>
            <person name="Buettner E."/>
        </authorList>
    </citation>
    <scope>NUCLEOTIDE SEQUENCE</scope>
    <source>
        <strain evidence="4">VT141</strain>
    </source>
</reference>
<dbReference type="Gene3D" id="1.20.1270.60">
    <property type="entry name" value="Arfaptin homology (AH) domain/BAR domain"/>
    <property type="match status" value="1"/>
</dbReference>
<dbReference type="PROSITE" id="PS50010">
    <property type="entry name" value="DH_2"/>
    <property type="match status" value="1"/>
</dbReference>
<dbReference type="InterPro" id="IPR011009">
    <property type="entry name" value="Kinase-like_dom_sf"/>
</dbReference>
<dbReference type="EMBL" id="JANIEX010001330">
    <property type="protein sequence ID" value="KAJ3559193.1"/>
    <property type="molecule type" value="Genomic_DNA"/>
</dbReference>
<dbReference type="PANTHER" id="PTHR23257">
    <property type="entry name" value="SERINE-THREONINE PROTEIN KINASE"/>
    <property type="match status" value="1"/>
</dbReference>
<dbReference type="InterPro" id="IPR008271">
    <property type="entry name" value="Ser/Thr_kinase_AS"/>
</dbReference>
<dbReference type="PANTHER" id="PTHR23257:SF963">
    <property type="entry name" value="AT08303P"/>
    <property type="match status" value="1"/>
</dbReference>
<evidence type="ECO:0000259" key="3">
    <source>
        <dbReference type="PROSITE" id="PS50011"/>
    </source>
</evidence>
<dbReference type="InterPro" id="IPR050167">
    <property type="entry name" value="Ser_Thr_protein_kinase"/>
</dbReference>
<dbReference type="InterPro" id="IPR013219">
    <property type="entry name" value="Ribosomal_mS33"/>
</dbReference>
<dbReference type="GO" id="GO:0005085">
    <property type="term" value="F:guanyl-nucleotide exchange factor activity"/>
    <property type="evidence" value="ECO:0007669"/>
    <property type="project" value="InterPro"/>
</dbReference>
<feature type="domain" description="DH" evidence="2">
    <location>
        <begin position="118"/>
        <end position="310"/>
    </location>
</feature>
<dbReference type="InterPro" id="IPR000719">
    <property type="entry name" value="Prot_kinase_dom"/>
</dbReference>
<dbReference type="SMART" id="SM00220">
    <property type="entry name" value="S_TKc"/>
    <property type="match status" value="1"/>
</dbReference>
<name>A0AAD5VJ46_9AGAR</name>
<gene>
    <name evidence="4" type="ORF">NP233_g11329</name>
</gene>
<dbReference type="InterPro" id="IPR027267">
    <property type="entry name" value="AH/BAR_dom_sf"/>
</dbReference>
<feature type="region of interest" description="Disordered" evidence="1">
    <location>
        <begin position="88"/>
        <end position="111"/>
    </location>
</feature>
<dbReference type="PROSITE" id="PS50011">
    <property type="entry name" value="PROTEIN_KINASE_DOM"/>
    <property type="match status" value="1"/>
</dbReference>
<feature type="compositionally biased region" description="Polar residues" evidence="1">
    <location>
        <begin position="1065"/>
        <end position="1080"/>
    </location>
</feature>
<accession>A0AAD5VJ46</accession>
<protein>
    <submittedName>
        <fullName evidence="4">Uncharacterized protein</fullName>
    </submittedName>
</protein>
<evidence type="ECO:0000256" key="1">
    <source>
        <dbReference type="SAM" id="MobiDB-lite"/>
    </source>
</evidence>
<evidence type="ECO:0000313" key="5">
    <source>
        <dbReference type="Proteomes" id="UP001213000"/>
    </source>
</evidence>
<comment type="caution">
    <text evidence="4">The sequence shown here is derived from an EMBL/GenBank/DDBJ whole genome shotgun (WGS) entry which is preliminary data.</text>
</comment>
<evidence type="ECO:0000313" key="4">
    <source>
        <dbReference type="EMBL" id="KAJ3559193.1"/>
    </source>
</evidence>
<feature type="compositionally biased region" description="Basic residues" evidence="1">
    <location>
        <begin position="91"/>
        <end position="103"/>
    </location>
</feature>
<dbReference type="SUPFAM" id="SSF48065">
    <property type="entry name" value="DBL homology domain (DH-domain)"/>
    <property type="match status" value="1"/>
</dbReference>
<proteinExistence type="predicted"/>
<dbReference type="GO" id="GO:0005524">
    <property type="term" value="F:ATP binding"/>
    <property type="evidence" value="ECO:0007669"/>
    <property type="project" value="InterPro"/>
</dbReference>
<feature type="compositionally biased region" description="Basic and acidic residues" evidence="1">
    <location>
        <begin position="970"/>
        <end position="987"/>
    </location>
</feature>
<dbReference type="CDD" id="cd00160">
    <property type="entry name" value="RhoGEF"/>
    <property type="match status" value="1"/>
</dbReference>
<dbReference type="Proteomes" id="UP001213000">
    <property type="component" value="Unassembled WGS sequence"/>
</dbReference>
<feature type="region of interest" description="Disordered" evidence="1">
    <location>
        <begin position="970"/>
        <end position="993"/>
    </location>
</feature>
<evidence type="ECO:0000259" key="2">
    <source>
        <dbReference type="PROSITE" id="PS50010"/>
    </source>
</evidence>
<dbReference type="Gene3D" id="1.10.510.10">
    <property type="entry name" value="Transferase(Phosphotransferase) domain 1"/>
    <property type="match status" value="1"/>
</dbReference>
<dbReference type="GO" id="GO:0007165">
    <property type="term" value="P:signal transduction"/>
    <property type="evidence" value="ECO:0007669"/>
    <property type="project" value="TreeGrafter"/>
</dbReference>
<sequence length="1097" mass="123479">MSIAAALPWVRSPAKLAQLSLTQARCQIFQTAFNPTSVRTGAKYLRRRLKGPSMVAYYPPQISISKIVSQYPELEMVNEDEQTRLEDIEFKKKRGKGAPKKQKKDASKEMQATLVSTDRHHALQELLSSERTYADGLALIRDVYLHFLLEGHIASLGITRDDIKLIFGNITEIATFSESLCEALEMNLGDLLNSGQSEANVGALLLSIIPELERLYKPYTTRHSTALRRLHSLARNHPALQNRLKHIQTLASTFQSDACDLPSLLIKPVHRLLNYPRLLTAIINETPNVPDNLITARKRLEEVAKSVNEDRKRLEVVHNTLLTKKISSAPRMAGVSLTAVRPRILDSDGAPDTGRGNDQDLEEVTLVSYLESELHCIETFTHQFAKNIVEWARMTSNVILSLRNWSLSFSKIVGLSPSSSSEAFDAYLVVVEKQLMPLCVDLEAVISQHILKDLAKLLMAMTQPLKLLESMNEQEPYHHHLMNMKVSPKNRPPPSLLSASTNYLALRGQLAAELPTYISLLHQGLKILIHRLAAIQTEFYSRVRDLWAALREMLRSEEEELNGGGEETINVWFARWSEVHEVLIGLSMLGIQDTESLELLTRKTLKDSEGTPLLPHKHFLYPRSRKIVIKFASHTYMQRLVSTLKGHEAQCMANFLNEILSDGDALSNTERKHVVALLAKIAAFAQVFPRKRELQGIECDFSHPENEGAFGLIYKGRLQGQGQRLCIKAVRMYEKQDSREMLKAHAKDFVLSAYLNHPNVLPVYGIWLPSGKIPRICIVSPWLEKGDLSHFLRASPHSDPLPLICDIAAGMEYLHTLDIIHSDLKASNILVSSVERAVIADFGISRIRITNHVTSQQSKGTLNWMAPELLLEASPSTRESDIWAFGCVCYEIFTGEIPFSEYKLPARLIAAFARGPLTPTHPEVLRNGPGIIDKVVWDTMQKCWDRDPARRPAAEELCNFFKTFIKSDDRPLDSSERLGKDKPRVNEAQETDYTGLHAQLRKIEFHLSQREARVFSGPKSPGNDKVKALRKLSESTKPIILYFTSPNNHRDSTDTGDNGHPPPSFSQSATAPTSSDRTPSPNRPWLFKPLPSTPEER</sequence>
<feature type="region of interest" description="Disordered" evidence="1">
    <location>
        <begin position="1043"/>
        <end position="1097"/>
    </location>
</feature>
<dbReference type="Pfam" id="PF00621">
    <property type="entry name" value="RhoGEF"/>
    <property type="match status" value="1"/>
</dbReference>